<gene>
    <name evidence="1" type="ORF">CPELLU_LOCUS5132</name>
</gene>
<comment type="caution">
    <text evidence="1">The sequence shown here is derived from an EMBL/GenBank/DDBJ whole genome shotgun (WGS) entry which is preliminary data.</text>
</comment>
<dbReference type="EMBL" id="CAJVQA010002870">
    <property type="protein sequence ID" value="CAG8559520.1"/>
    <property type="molecule type" value="Genomic_DNA"/>
</dbReference>
<name>A0A9N9FVN6_9GLOM</name>
<accession>A0A9N9FVN6</accession>
<protein>
    <submittedName>
        <fullName evidence="1">17341_t:CDS:1</fullName>
    </submittedName>
</protein>
<proteinExistence type="predicted"/>
<evidence type="ECO:0000313" key="2">
    <source>
        <dbReference type="Proteomes" id="UP000789759"/>
    </source>
</evidence>
<sequence>MASIPHNKLALDICNGLRPTFAEGTPKSYTEFTDPEILKDTFKAVDKIIPSLNASFTMHPNASYKSRLLNFEGVFD</sequence>
<dbReference type="AlphaFoldDB" id="A0A9N9FVN6"/>
<organism evidence="1 2">
    <name type="scientific">Cetraspora pellucida</name>
    <dbReference type="NCBI Taxonomy" id="1433469"/>
    <lineage>
        <taxon>Eukaryota</taxon>
        <taxon>Fungi</taxon>
        <taxon>Fungi incertae sedis</taxon>
        <taxon>Mucoromycota</taxon>
        <taxon>Glomeromycotina</taxon>
        <taxon>Glomeromycetes</taxon>
        <taxon>Diversisporales</taxon>
        <taxon>Gigasporaceae</taxon>
        <taxon>Cetraspora</taxon>
    </lineage>
</organism>
<dbReference type="Proteomes" id="UP000789759">
    <property type="component" value="Unassembled WGS sequence"/>
</dbReference>
<reference evidence="1" key="1">
    <citation type="submission" date="2021-06" db="EMBL/GenBank/DDBJ databases">
        <authorList>
            <person name="Kallberg Y."/>
            <person name="Tangrot J."/>
            <person name="Rosling A."/>
        </authorList>
    </citation>
    <scope>NUCLEOTIDE SEQUENCE</scope>
    <source>
        <strain evidence="1">FL966</strain>
    </source>
</reference>
<keyword evidence="2" id="KW-1185">Reference proteome</keyword>
<dbReference type="OrthoDB" id="10252171at2759"/>
<evidence type="ECO:0000313" key="1">
    <source>
        <dbReference type="EMBL" id="CAG8559520.1"/>
    </source>
</evidence>